<dbReference type="InterPro" id="IPR036457">
    <property type="entry name" value="PPM-type-like_dom_sf"/>
</dbReference>
<reference evidence="2 3" key="2">
    <citation type="submission" date="2017-02" db="EMBL/GenBank/DDBJ databases">
        <title>Draft genome sequence of Streptomyces phaeoluteigriseus type strain DSM41896.</title>
        <authorList>
            <person name="Salih T.S."/>
            <person name="Algora Gallardo L."/>
            <person name="Melo Santos T."/>
            <person name="Filgueira Martinez S."/>
            <person name="Herron P.R."/>
        </authorList>
    </citation>
    <scope>NUCLEOTIDE SEQUENCE [LARGE SCALE GENOMIC DNA]</scope>
    <source>
        <strain evidence="2 3">DSM 41896</strain>
    </source>
</reference>
<evidence type="ECO:0000256" key="1">
    <source>
        <dbReference type="SAM" id="MobiDB-lite"/>
    </source>
</evidence>
<feature type="compositionally biased region" description="Basic and acidic residues" evidence="1">
    <location>
        <begin position="11"/>
        <end position="25"/>
    </location>
</feature>
<feature type="region of interest" description="Disordered" evidence="1">
    <location>
        <begin position="1"/>
        <end position="67"/>
    </location>
</feature>
<dbReference type="OrthoDB" id="9801841at2"/>
<protein>
    <recommendedName>
        <fullName evidence="4">PPM-type phosphatase domain-containing protein</fullName>
    </recommendedName>
</protein>
<comment type="caution">
    <text evidence="2">The sequence shown here is derived from an EMBL/GenBank/DDBJ whole genome shotgun (WGS) entry which is preliminary data.</text>
</comment>
<evidence type="ECO:0008006" key="4">
    <source>
        <dbReference type="Google" id="ProtNLM"/>
    </source>
</evidence>
<dbReference type="RefSeq" id="WP_073498716.1">
    <property type="nucleotide sequence ID" value="NZ_MPOH02000015.1"/>
</dbReference>
<dbReference type="AlphaFoldDB" id="A0A1V6MRS2"/>
<evidence type="ECO:0000313" key="2">
    <source>
        <dbReference type="EMBL" id="OQD54996.1"/>
    </source>
</evidence>
<sequence>MAHTNPQANRRPRDRERRGSADRRGGRGPPARALLREALPGATTPNAEPRPHDARPGDRPLLCSDGLSTVVPGPRIRTLLTETRSRTDTVLAPVAEANGARGPDDVSCVVADAVEK</sequence>
<evidence type="ECO:0000313" key="3">
    <source>
        <dbReference type="Proteomes" id="UP000184286"/>
    </source>
</evidence>
<accession>A0A1V6MRS2</accession>
<dbReference type="Gene3D" id="3.60.40.10">
    <property type="entry name" value="PPM-type phosphatase domain"/>
    <property type="match status" value="1"/>
</dbReference>
<organism evidence="2 3">
    <name type="scientific">Streptomyces phaeoluteigriseus</name>
    <dbReference type="NCBI Taxonomy" id="114686"/>
    <lineage>
        <taxon>Bacteria</taxon>
        <taxon>Bacillati</taxon>
        <taxon>Actinomycetota</taxon>
        <taxon>Actinomycetes</taxon>
        <taxon>Kitasatosporales</taxon>
        <taxon>Streptomycetaceae</taxon>
        <taxon>Streptomyces</taxon>
        <taxon>Streptomyces aurantiacus group</taxon>
    </lineage>
</organism>
<dbReference type="STRING" id="114686.BM536_024545"/>
<dbReference type="Proteomes" id="UP000184286">
    <property type="component" value="Unassembled WGS sequence"/>
</dbReference>
<dbReference type="SUPFAM" id="SSF81606">
    <property type="entry name" value="PP2C-like"/>
    <property type="match status" value="1"/>
</dbReference>
<proteinExistence type="predicted"/>
<gene>
    <name evidence="2" type="ORF">BM536_024545</name>
</gene>
<dbReference type="EMBL" id="MPOH02000015">
    <property type="protein sequence ID" value="OQD54996.1"/>
    <property type="molecule type" value="Genomic_DNA"/>
</dbReference>
<feature type="compositionally biased region" description="Basic and acidic residues" evidence="1">
    <location>
        <begin position="49"/>
        <end position="58"/>
    </location>
</feature>
<reference evidence="3" key="1">
    <citation type="submission" date="2016-11" db="EMBL/GenBank/DDBJ databases">
        <authorList>
            <person name="Schniete J.K."/>
            <person name="Salih T."/>
            <person name="Algora Gallardo L."/>
            <person name="Martinez Fernandez S."/>
            <person name="Herron P.R."/>
        </authorList>
    </citation>
    <scope>NUCLEOTIDE SEQUENCE [LARGE SCALE GENOMIC DNA]</scope>
    <source>
        <strain evidence="3">DSM 41896</strain>
    </source>
</reference>
<name>A0A1V6MRS2_9ACTN</name>